<sequence>MSCNLIQLVYASAASDPATPEMLDRILAHSRSANAAKGITGLLLHDKGSYFQVLEGPADAVEATFSRIAADTRHGSVLRILTAAVDDRAFADWSMGFSGVTIDDITRQPGLTDAFDRAADFTAIDAGRATLLIAAFRNGLFRMGEPADEAVAETAA</sequence>
<accession>A0A2S0UJ49</accession>
<dbReference type="GO" id="GO:0071949">
    <property type="term" value="F:FAD binding"/>
    <property type="evidence" value="ECO:0007669"/>
    <property type="project" value="InterPro"/>
</dbReference>
<reference evidence="2 3" key="1">
    <citation type="submission" date="2018-04" db="EMBL/GenBank/DDBJ databases">
        <title>Genome sequencing of Gemmobacter.</title>
        <authorList>
            <person name="Yi H."/>
            <person name="Baek M.-G."/>
        </authorList>
    </citation>
    <scope>NUCLEOTIDE SEQUENCE [LARGE SCALE GENOMIC DNA]</scope>
    <source>
        <strain evidence="2 3">HYN0069</strain>
    </source>
</reference>
<protein>
    <submittedName>
        <fullName evidence="2">Phosphonate transporter</fullName>
    </submittedName>
</protein>
<dbReference type="KEGG" id="geh:HYN69_04330"/>
<name>A0A2S0UJ49_9RHOB</name>
<evidence type="ECO:0000313" key="3">
    <source>
        <dbReference type="Proteomes" id="UP000244496"/>
    </source>
</evidence>
<gene>
    <name evidence="2" type="ORF">HYN69_04330</name>
</gene>
<dbReference type="Proteomes" id="UP000244496">
    <property type="component" value="Chromosome"/>
</dbReference>
<proteinExistence type="predicted"/>
<evidence type="ECO:0000259" key="1">
    <source>
        <dbReference type="PROSITE" id="PS50925"/>
    </source>
</evidence>
<dbReference type="Pfam" id="PF04940">
    <property type="entry name" value="BLUF"/>
    <property type="match status" value="1"/>
</dbReference>
<dbReference type="EMBL" id="CP028918">
    <property type="protein sequence ID" value="AWB47839.1"/>
    <property type="molecule type" value="Genomic_DNA"/>
</dbReference>
<keyword evidence="3" id="KW-1185">Reference proteome</keyword>
<dbReference type="SUPFAM" id="SSF54975">
    <property type="entry name" value="Acylphosphatase/BLUF domain-like"/>
    <property type="match status" value="1"/>
</dbReference>
<dbReference type="AlphaFoldDB" id="A0A2S0UJ49"/>
<organism evidence="2 3">
    <name type="scientific">Paragemmobacter aquarius</name>
    <dbReference type="NCBI Taxonomy" id="2169400"/>
    <lineage>
        <taxon>Bacteria</taxon>
        <taxon>Pseudomonadati</taxon>
        <taxon>Pseudomonadota</taxon>
        <taxon>Alphaproteobacteria</taxon>
        <taxon>Rhodobacterales</taxon>
        <taxon>Paracoccaceae</taxon>
        <taxon>Paragemmobacter</taxon>
    </lineage>
</organism>
<dbReference type="RefSeq" id="WP_108434664.1">
    <property type="nucleotide sequence ID" value="NZ_CP028918.1"/>
</dbReference>
<dbReference type="InterPro" id="IPR007024">
    <property type="entry name" value="BLUF_domain"/>
</dbReference>
<evidence type="ECO:0000313" key="2">
    <source>
        <dbReference type="EMBL" id="AWB47839.1"/>
    </source>
</evidence>
<feature type="domain" description="BLUF" evidence="1">
    <location>
        <begin position="5"/>
        <end position="96"/>
    </location>
</feature>
<dbReference type="OrthoDB" id="196105at2"/>
<dbReference type="PROSITE" id="PS50925">
    <property type="entry name" value="BLUF"/>
    <property type="match status" value="1"/>
</dbReference>
<dbReference type="InterPro" id="IPR036046">
    <property type="entry name" value="Acylphosphatase-like_dom_sf"/>
</dbReference>
<dbReference type="SMART" id="SM01034">
    <property type="entry name" value="BLUF"/>
    <property type="match status" value="1"/>
</dbReference>
<dbReference type="Gene3D" id="3.30.70.100">
    <property type="match status" value="1"/>
</dbReference>
<dbReference type="GO" id="GO:0009882">
    <property type="term" value="F:blue light photoreceptor activity"/>
    <property type="evidence" value="ECO:0007669"/>
    <property type="project" value="InterPro"/>
</dbReference>